<dbReference type="InterPro" id="IPR015927">
    <property type="entry name" value="Peptidase_S24_S26A/B/C"/>
</dbReference>
<dbReference type="EMBL" id="JACHGB010000003">
    <property type="protein sequence ID" value="MBB5271355.1"/>
    <property type="molecule type" value="Genomic_DNA"/>
</dbReference>
<dbReference type="InterPro" id="IPR036286">
    <property type="entry name" value="LexA/Signal_pep-like_sf"/>
</dbReference>
<dbReference type="AlphaFoldDB" id="A0A7W8HG37"/>
<dbReference type="GO" id="GO:0003677">
    <property type="term" value="F:DNA binding"/>
    <property type="evidence" value="ECO:0007669"/>
    <property type="project" value="UniProtKB-KW"/>
</dbReference>
<dbReference type="CDD" id="cd06529">
    <property type="entry name" value="S24_LexA-like"/>
    <property type="match status" value="1"/>
</dbReference>
<dbReference type="SUPFAM" id="SSF51306">
    <property type="entry name" value="LexA/Signal peptidase"/>
    <property type="match status" value="1"/>
</dbReference>
<gene>
    <name evidence="6" type="ORF">HNQ70_001365</name>
</gene>
<dbReference type="PANTHER" id="PTHR40661:SF3">
    <property type="entry name" value="FELS-1 PROPHAGE TRANSCRIPTIONAL REGULATOR"/>
    <property type="match status" value="1"/>
</dbReference>
<accession>A0A7W8HG37</accession>
<sequence length="259" mass="28779">MKTVGEVRRENLGLLRDRYGTWPALNIALGRSARDATLGQIWNRNPDSKTGRPRQMGDRLARAIEQCLELPEGWLDVPHEAPTSAPQGDAVAPPQSGGSRPKIAWHSVIAWETPADLPDNEFALVSRRAVKLAAGNGKLVFEDEELPPLPFRADWLRGRRVTKHANLVIVYAEGDSMEPDIRDGDAVLLDMGQREIVDGQVYAIDYGGHLRVKRLQKRWDGGLIILSDNNEKYPPESLPPDHASHIMVLGRVIWRGGSV</sequence>
<evidence type="ECO:0000256" key="2">
    <source>
        <dbReference type="ARBA" id="ARBA00023125"/>
    </source>
</evidence>
<reference evidence="6 7" key="1">
    <citation type="submission" date="2020-08" db="EMBL/GenBank/DDBJ databases">
        <title>Genomic Encyclopedia of Type Strains, Phase IV (KMG-IV): sequencing the most valuable type-strain genomes for metagenomic binning, comparative biology and taxonomic classification.</title>
        <authorList>
            <person name="Goeker M."/>
        </authorList>
    </citation>
    <scope>NUCLEOTIDE SEQUENCE [LARGE SCALE GENOMIC DNA]</scope>
    <source>
        <strain evidence="6 7">DSM 29781</strain>
    </source>
</reference>
<evidence type="ECO:0000256" key="4">
    <source>
        <dbReference type="SAM" id="MobiDB-lite"/>
    </source>
</evidence>
<evidence type="ECO:0000256" key="1">
    <source>
        <dbReference type="ARBA" id="ARBA00023015"/>
    </source>
</evidence>
<dbReference type="PANTHER" id="PTHR40661">
    <property type="match status" value="1"/>
</dbReference>
<evidence type="ECO:0000313" key="6">
    <source>
        <dbReference type="EMBL" id="MBB5271355.1"/>
    </source>
</evidence>
<feature type="region of interest" description="Disordered" evidence="4">
    <location>
        <begin position="77"/>
        <end position="98"/>
    </location>
</feature>
<keyword evidence="1" id="KW-0805">Transcription regulation</keyword>
<evidence type="ECO:0000259" key="5">
    <source>
        <dbReference type="Pfam" id="PF00717"/>
    </source>
</evidence>
<proteinExistence type="predicted"/>
<dbReference type="Gene3D" id="2.10.109.10">
    <property type="entry name" value="Umud Fragment, subunit A"/>
    <property type="match status" value="1"/>
</dbReference>
<dbReference type="RefSeq" id="WP_221302702.1">
    <property type="nucleotide sequence ID" value="NZ_BAABEW010000001.1"/>
</dbReference>
<evidence type="ECO:0000256" key="3">
    <source>
        <dbReference type="ARBA" id="ARBA00023163"/>
    </source>
</evidence>
<feature type="domain" description="Peptidase S24/S26A/S26B/S26C" evidence="5">
    <location>
        <begin position="131"/>
        <end position="253"/>
    </location>
</feature>
<dbReference type="Proteomes" id="UP000532440">
    <property type="component" value="Unassembled WGS sequence"/>
</dbReference>
<keyword evidence="3" id="KW-0804">Transcription</keyword>
<keyword evidence="7" id="KW-1185">Reference proteome</keyword>
<organism evidence="6 7">
    <name type="scientific">Quisquiliibacterium transsilvanicum</name>
    <dbReference type="NCBI Taxonomy" id="1549638"/>
    <lineage>
        <taxon>Bacteria</taxon>
        <taxon>Pseudomonadati</taxon>
        <taxon>Pseudomonadota</taxon>
        <taxon>Betaproteobacteria</taxon>
        <taxon>Burkholderiales</taxon>
        <taxon>Burkholderiaceae</taxon>
        <taxon>Quisquiliibacterium</taxon>
    </lineage>
</organism>
<dbReference type="Pfam" id="PF00717">
    <property type="entry name" value="Peptidase_S24"/>
    <property type="match status" value="1"/>
</dbReference>
<evidence type="ECO:0000313" key="7">
    <source>
        <dbReference type="Proteomes" id="UP000532440"/>
    </source>
</evidence>
<comment type="caution">
    <text evidence="6">The sequence shown here is derived from an EMBL/GenBank/DDBJ whole genome shotgun (WGS) entry which is preliminary data.</text>
</comment>
<keyword evidence="2" id="KW-0238">DNA-binding</keyword>
<name>A0A7W8HG37_9BURK</name>
<protein>
    <submittedName>
        <fullName evidence="6">Phage repressor protein C with HTH and peptisase S24 domain</fullName>
    </submittedName>
</protein>
<dbReference type="InterPro" id="IPR039418">
    <property type="entry name" value="LexA-like"/>
</dbReference>